<keyword evidence="10" id="KW-1185">Reference proteome</keyword>
<gene>
    <name evidence="9" type="ORF">ACFQE5_16525</name>
</gene>
<dbReference type="EMBL" id="JBHSQW010000034">
    <property type="protein sequence ID" value="MFC5995816.1"/>
    <property type="molecule type" value="Genomic_DNA"/>
</dbReference>
<evidence type="ECO:0000259" key="7">
    <source>
        <dbReference type="Pfam" id="PF08281"/>
    </source>
</evidence>
<evidence type="ECO:0000259" key="8">
    <source>
        <dbReference type="Pfam" id="PF12680"/>
    </source>
</evidence>
<organism evidence="9 10">
    <name type="scientific">Pseudonocardia hispaniensis</name>
    <dbReference type="NCBI Taxonomy" id="904933"/>
    <lineage>
        <taxon>Bacteria</taxon>
        <taxon>Bacillati</taxon>
        <taxon>Actinomycetota</taxon>
        <taxon>Actinomycetes</taxon>
        <taxon>Pseudonocardiales</taxon>
        <taxon>Pseudonocardiaceae</taxon>
        <taxon>Pseudonocardia</taxon>
    </lineage>
</organism>
<sequence>MRVARSRATLRELSVRLPILARVRFAGHLNRRRGGTLMTGLVGGTTTARTAELDPRLEQHRRELAGYCYRMLGSAFETDDAVQETMIRAWRGLDGFAGRSSLRSWLYRIATNVCLDMLKGRTRRALPMDLSPSGAPTEAALGAPLEGRAWVEPIQDDRVLPGPGDPAETAVARESVRLAFVAALQHLPPRQRAVLILRDVLCWSASESAELLDTSVASVNSALQRARATLAARDLGAGRPADPLDEEHRALLDRYVDAFERFDVESLVALLHEDAVQTMPPYELWLRGRDDIGAWMLGPGSGCRGSRLLPVAVNGAMGFASYRPSGPDGRREPFAIQLPEIADGRITGITHFLGGELFALFGLPPHLDG</sequence>
<dbReference type="InterPro" id="IPR013249">
    <property type="entry name" value="RNA_pol_sigma70_r4_t2"/>
</dbReference>
<dbReference type="NCBIfam" id="TIGR02960">
    <property type="entry name" value="SigX5"/>
    <property type="match status" value="1"/>
</dbReference>
<dbReference type="SUPFAM" id="SSF88946">
    <property type="entry name" value="Sigma2 domain of RNA polymerase sigma factors"/>
    <property type="match status" value="1"/>
</dbReference>
<feature type="domain" description="SnoaL-like" evidence="8">
    <location>
        <begin position="253"/>
        <end position="347"/>
    </location>
</feature>
<evidence type="ECO:0000256" key="1">
    <source>
        <dbReference type="ARBA" id="ARBA00010641"/>
    </source>
</evidence>
<dbReference type="PANTHER" id="PTHR43133:SF65">
    <property type="entry name" value="ECF RNA POLYMERASE SIGMA FACTOR SIGG"/>
    <property type="match status" value="1"/>
</dbReference>
<evidence type="ECO:0000313" key="9">
    <source>
        <dbReference type="EMBL" id="MFC5995816.1"/>
    </source>
</evidence>
<proteinExistence type="inferred from homology"/>
<dbReference type="RefSeq" id="WP_379586283.1">
    <property type="nucleotide sequence ID" value="NZ_JBHSQW010000034.1"/>
</dbReference>
<evidence type="ECO:0000259" key="6">
    <source>
        <dbReference type="Pfam" id="PF04542"/>
    </source>
</evidence>
<dbReference type="InterPro" id="IPR013325">
    <property type="entry name" value="RNA_pol_sigma_r2"/>
</dbReference>
<dbReference type="PANTHER" id="PTHR43133">
    <property type="entry name" value="RNA POLYMERASE ECF-TYPE SIGMA FACTO"/>
    <property type="match status" value="1"/>
</dbReference>
<keyword evidence="4" id="KW-0731">Sigma factor</keyword>
<accession>A0ABW1J4R1</accession>
<dbReference type="Proteomes" id="UP001596302">
    <property type="component" value="Unassembled WGS sequence"/>
</dbReference>
<feature type="domain" description="RNA polymerase sigma factor 70 region 4 type 2" evidence="7">
    <location>
        <begin position="178"/>
        <end position="230"/>
    </location>
</feature>
<reference evidence="10" key="1">
    <citation type="journal article" date="2019" name="Int. J. Syst. Evol. Microbiol.">
        <title>The Global Catalogue of Microorganisms (GCM) 10K type strain sequencing project: providing services to taxonomists for standard genome sequencing and annotation.</title>
        <authorList>
            <consortium name="The Broad Institute Genomics Platform"/>
            <consortium name="The Broad Institute Genome Sequencing Center for Infectious Disease"/>
            <person name="Wu L."/>
            <person name="Ma J."/>
        </authorList>
    </citation>
    <scope>NUCLEOTIDE SEQUENCE [LARGE SCALE GENOMIC DNA]</scope>
    <source>
        <strain evidence="10">CCM 8391</strain>
    </source>
</reference>
<dbReference type="Gene3D" id="3.10.450.50">
    <property type="match status" value="1"/>
</dbReference>
<dbReference type="InterPro" id="IPR032710">
    <property type="entry name" value="NTF2-like_dom_sf"/>
</dbReference>
<evidence type="ECO:0000313" key="10">
    <source>
        <dbReference type="Proteomes" id="UP001596302"/>
    </source>
</evidence>
<evidence type="ECO:0000256" key="4">
    <source>
        <dbReference type="ARBA" id="ARBA00023082"/>
    </source>
</evidence>
<feature type="domain" description="RNA polymerase sigma-70 region 2" evidence="6">
    <location>
        <begin position="58"/>
        <end position="123"/>
    </location>
</feature>
<dbReference type="CDD" id="cd06171">
    <property type="entry name" value="Sigma70_r4"/>
    <property type="match status" value="1"/>
</dbReference>
<dbReference type="SUPFAM" id="SSF54427">
    <property type="entry name" value="NTF2-like"/>
    <property type="match status" value="1"/>
</dbReference>
<keyword evidence="3" id="KW-0805">Transcription regulation</keyword>
<comment type="subunit">
    <text evidence="2">Interacts transiently with the RNA polymerase catalytic core formed by RpoA, RpoB, RpoC and RpoZ (2 alpha, 1 beta, 1 beta' and 1 omega subunit) to form the RNA polymerase holoenzyme that can initiate transcription.</text>
</comment>
<dbReference type="InterPro" id="IPR037401">
    <property type="entry name" value="SnoaL-like"/>
</dbReference>
<dbReference type="InterPro" id="IPR007627">
    <property type="entry name" value="RNA_pol_sigma70_r2"/>
</dbReference>
<comment type="similarity">
    <text evidence="1">Belongs to the sigma-70 factor family. ECF subfamily.</text>
</comment>
<dbReference type="Pfam" id="PF04542">
    <property type="entry name" value="Sigma70_r2"/>
    <property type="match status" value="1"/>
</dbReference>
<evidence type="ECO:0000256" key="2">
    <source>
        <dbReference type="ARBA" id="ARBA00011344"/>
    </source>
</evidence>
<dbReference type="Pfam" id="PF08281">
    <property type="entry name" value="Sigma70_r4_2"/>
    <property type="match status" value="1"/>
</dbReference>
<dbReference type="InterPro" id="IPR036388">
    <property type="entry name" value="WH-like_DNA-bd_sf"/>
</dbReference>
<dbReference type="Gene3D" id="1.10.10.10">
    <property type="entry name" value="Winged helix-like DNA-binding domain superfamily/Winged helix DNA-binding domain"/>
    <property type="match status" value="1"/>
</dbReference>
<dbReference type="Pfam" id="PF12680">
    <property type="entry name" value="SnoaL_2"/>
    <property type="match status" value="1"/>
</dbReference>
<evidence type="ECO:0000256" key="5">
    <source>
        <dbReference type="ARBA" id="ARBA00023163"/>
    </source>
</evidence>
<dbReference type="InterPro" id="IPR039425">
    <property type="entry name" value="RNA_pol_sigma-70-like"/>
</dbReference>
<keyword evidence="5" id="KW-0804">Transcription</keyword>
<protein>
    <submittedName>
        <fullName evidence="9">Sigma-70 family RNA polymerase sigma factor</fullName>
    </submittedName>
</protein>
<dbReference type="InterPro" id="IPR013324">
    <property type="entry name" value="RNA_pol_sigma_r3/r4-like"/>
</dbReference>
<dbReference type="NCBIfam" id="TIGR02937">
    <property type="entry name" value="sigma70-ECF"/>
    <property type="match status" value="1"/>
</dbReference>
<dbReference type="InterPro" id="IPR014305">
    <property type="entry name" value="RNA_pol_sigma-G_actinobac"/>
</dbReference>
<name>A0ABW1J4R1_9PSEU</name>
<evidence type="ECO:0000256" key="3">
    <source>
        <dbReference type="ARBA" id="ARBA00023015"/>
    </source>
</evidence>
<dbReference type="InterPro" id="IPR014284">
    <property type="entry name" value="RNA_pol_sigma-70_dom"/>
</dbReference>
<dbReference type="SUPFAM" id="SSF88659">
    <property type="entry name" value="Sigma3 and sigma4 domains of RNA polymerase sigma factors"/>
    <property type="match status" value="1"/>
</dbReference>
<dbReference type="NCBIfam" id="NF006089">
    <property type="entry name" value="PRK08241.1"/>
    <property type="match status" value="1"/>
</dbReference>
<dbReference type="Gene3D" id="1.10.1740.10">
    <property type="match status" value="1"/>
</dbReference>
<comment type="caution">
    <text evidence="9">The sequence shown here is derived from an EMBL/GenBank/DDBJ whole genome shotgun (WGS) entry which is preliminary data.</text>
</comment>